<feature type="region of interest" description="Disordered" evidence="1">
    <location>
        <begin position="1"/>
        <end position="71"/>
    </location>
</feature>
<feature type="compositionally biased region" description="Polar residues" evidence="1">
    <location>
        <begin position="12"/>
        <end position="38"/>
    </location>
</feature>
<gene>
    <name evidence="2" type="ORF">BJY01DRAFT_164832</name>
</gene>
<sequence length="137" mass="14872">MSSLQKLKPQQKHSAASASKVPTIQSLKETRRTISYNATPEERDSGTSSPTSATSSRRGSGDKGKIDQAGCDQMLKASLTGILNSGEVKSDSRGRKVQELLMETQKDLRKQRRASLGEREHSRAKAKLAVIEAGMKS</sequence>
<protein>
    <submittedName>
        <fullName evidence="2">Uncharacterized protein</fullName>
    </submittedName>
</protein>
<evidence type="ECO:0000256" key="1">
    <source>
        <dbReference type="SAM" id="MobiDB-lite"/>
    </source>
</evidence>
<feature type="compositionally biased region" description="Low complexity" evidence="1">
    <location>
        <begin position="46"/>
        <end position="58"/>
    </location>
</feature>
<name>A0ABR4K5C5_9EURO</name>
<organism evidence="2 3">
    <name type="scientific">Aspergillus pseudoustus</name>
    <dbReference type="NCBI Taxonomy" id="1810923"/>
    <lineage>
        <taxon>Eukaryota</taxon>
        <taxon>Fungi</taxon>
        <taxon>Dikarya</taxon>
        <taxon>Ascomycota</taxon>
        <taxon>Pezizomycotina</taxon>
        <taxon>Eurotiomycetes</taxon>
        <taxon>Eurotiomycetidae</taxon>
        <taxon>Eurotiales</taxon>
        <taxon>Aspergillaceae</taxon>
        <taxon>Aspergillus</taxon>
        <taxon>Aspergillus subgen. Nidulantes</taxon>
    </lineage>
</organism>
<accession>A0ABR4K5C5</accession>
<evidence type="ECO:0000313" key="3">
    <source>
        <dbReference type="Proteomes" id="UP001610446"/>
    </source>
</evidence>
<dbReference type="EMBL" id="JBFXLU010000055">
    <property type="protein sequence ID" value="KAL2847515.1"/>
    <property type="molecule type" value="Genomic_DNA"/>
</dbReference>
<reference evidence="2 3" key="1">
    <citation type="submission" date="2024-07" db="EMBL/GenBank/DDBJ databases">
        <title>Section-level genome sequencing and comparative genomics of Aspergillus sections Usti and Cavernicolus.</title>
        <authorList>
            <consortium name="Lawrence Berkeley National Laboratory"/>
            <person name="Nybo J.L."/>
            <person name="Vesth T.C."/>
            <person name="Theobald S."/>
            <person name="Frisvad J.C."/>
            <person name="Larsen T.O."/>
            <person name="Kjaerboelling I."/>
            <person name="Rothschild-Mancinelli K."/>
            <person name="Lyhne E.K."/>
            <person name="Kogle M.E."/>
            <person name="Barry K."/>
            <person name="Clum A."/>
            <person name="Na H."/>
            <person name="Ledsgaard L."/>
            <person name="Lin J."/>
            <person name="Lipzen A."/>
            <person name="Kuo A."/>
            <person name="Riley R."/>
            <person name="Mondo S."/>
            <person name="Labutti K."/>
            <person name="Haridas S."/>
            <person name="Pangalinan J."/>
            <person name="Salamov A.A."/>
            <person name="Simmons B.A."/>
            <person name="Magnuson J.K."/>
            <person name="Chen J."/>
            <person name="Drula E."/>
            <person name="Henrissat B."/>
            <person name="Wiebenga A."/>
            <person name="Lubbers R.J."/>
            <person name="Gomes A.C."/>
            <person name="Makela M.R."/>
            <person name="Stajich J."/>
            <person name="Grigoriev I.V."/>
            <person name="Mortensen U.H."/>
            <person name="De Vries R.P."/>
            <person name="Baker S.E."/>
            <person name="Andersen M.R."/>
        </authorList>
    </citation>
    <scope>NUCLEOTIDE SEQUENCE [LARGE SCALE GENOMIC DNA]</scope>
    <source>
        <strain evidence="2 3">CBS 123904</strain>
    </source>
</reference>
<evidence type="ECO:0000313" key="2">
    <source>
        <dbReference type="EMBL" id="KAL2847515.1"/>
    </source>
</evidence>
<feature type="region of interest" description="Disordered" evidence="1">
    <location>
        <begin position="104"/>
        <end position="124"/>
    </location>
</feature>
<comment type="caution">
    <text evidence="2">The sequence shown here is derived from an EMBL/GenBank/DDBJ whole genome shotgun (WGS) entry which is preliminary data.</text>
</comment>
<dbReference type="Proteomes" id="UP001610446">
    <property type="component" value="Unassembled WGS sequence"/>
</dbReference>
<proteinExistence type="predicted"/>
<keyword evidence="3" id="KW-1185">Reference proteome</keyword>